<evidence type="ECO:0000259" key="1">
    <source>
        <dbReference type="PROSITE" id="PS50965"/>
    </source>
</evidence>
<proteinExistence type="predicted"/>
<organism evidence="2 3">
    <name type="scientific">Alkalibacterium kapii</name>
    <dbReference type="NCBI Taxonomy" id="426704"/>
    <lineage>
        <taxon>Bacteria</taxon>
        <taxon>Bacillati</taxon>
        <taxon>Bacillota</taxon>
        <taxon>Bacilli</taxon>
        <taxon>Lactobacillales</taxon>
        <taxon>Carnobacteriaceae</taxon>
        <taxon>Alkalibacterium</taxon>
    </lineage>
</organism>
<keyword evidence="3" id="KW-1185">Reference proteome</keyword>
<dbReference type="OrthoDB" id="2136191at2"/>
<dbReference type="PROSITE" id="PS50965">
    <property type="entry name" value="NERD"/>
    <property type="match status" value="1"/>
</dbReference>
<name>A0A511AUJ4_9LACT</name>
<dbReference type="Proteomes" id="UP000321662">
    <property type="component" value="Unassembled WGS sequence"/>
</dbReference>
<dbReference type="EMBL" id="BJUY01000005">
    <property type="protein sequence ID" value="GEK91013.1"/>
    <property type="molecule type" value="Genomic_DNA"/>
</dbReference>
<sequence length="212" mass="24336">MILKERSKSISHRILEALNNRMTLSGGELVQYANQIKGFEGEKMFDHILNESGIDALFINDLLLITRDTFYQIDSLVITDEKIYLYEVKNFSGTFVYKDNGLYSTSGHAIQDPVAQAERKRSYLYNLLIQLGYSIDIEVHVVFINPECYIYDLSKKDTILFAGQLAGYFKDLADTLPKQSNKNLALAKQLIARHNSMYRPTNLPAYSFDQLR</sequence>
<dbReference type="AlphaFoldDB" id="A0A511AUJ4"/>
<evidence type="ECO:0000313" key="3">
    <source>
        <dbReference type="Proteomes" id="UP000321662"/>
    </source>
</evidence>
<dbReference type="InterPro" id="IPR011528">
    <property type="entry name" value="NERD"/>
</dbReference>
<accession>A0A511AUJ4</accession>
<evidence type="ECO:0000313" key="2">
    <source>
        <dbReference type="EMBL" id="GEK91013.1"/>
    </source>
</evidence>
<comment type="caution">
    <text evidence="2">The sequence shown here is derived from an EMBL/GenBank/DDBJ whole genome shotgun (WGS) entry which is preliminary data.</text>
</comment>
<protein>
    <recommendedName>
        <fullName evidence="1">NERD domain-containing protein</fullName>
    </recommendedName>
</protein>
<feature type="domain" description="NERD" evidence="1">
    <location>
        <begin position="37"/>
        <end position="147"/>
    </location>
</feature>
<gene>
    <name evidence="2" type="ORF">AKA01nite_06350</name>
</gene>
<dbReference type="Pfam" id="PF08378">
    <property type="entry name" value="NERD"/>
    <property type="match status" value="1"/>
</dbReference>
<reference evidence="2 3" key="1">
    <citation type="submission" date="2019-07" db="EMBL/GenBank/DDBJ databases">
        <title>Whole genome shotgun sequence of Alkalibacterium kapii NBRC 103247.</title>
        <authorList>
            <person name="Hosoyama A."/>
            <person name="Uohara A."/>
            <person name="Ohji S."/>
            <person name="Ichikawa N."/>
        </authorList>
    </citation>
    <scope>NUCLEOTIDE SEQUENCE [LARGE SCALE GENOMIC DNA]</scope>
    <source>
        <strain evidence="2 3">NBRC 103247</strain>
    </source>
</reference>
<dbReference type="RefSeq" id="WP_146923724.1">
    <property type="nucleotide sequence ID" value="NZ_BJUY01000005.1"/>
</dbReference>